<dbReference type="STRING" id="767817.Desgi_1394"/>
<dbReference type="PANTHER" id="PTHR35789">
    <property type="entry name" value="SPORE GERMINATION PROTEIN B3"/>
    <property type="match status" value="1"/>
</dbReference>
<evidence type="ECO:0000313" key="11">
    <source>
        <dbReference type="Proteomes" id="UP000013520"/>
    </source>
</evidence>
<evidence type="ECO:0000259" key="8">
    <source>
        <dbReference type="Pfam" id="PF05504"/>
    </source>
</evidence>
<dbReference type="GO" id="GO:0016020">
    <property type="term" value="C:membrane"/>
    <property type="evidence" value="ECO:0007669"/>
    <property type="project" value="UniProtKB-SubCell"/>
</dbReference>
<dbReference type="Pfam" id="PF25198">
    <property type="entry name" value="Spore_GerAC_N"/>
    <property type="match status" value="1"/>
</dbReference>
<accession>R4KCI4</accession>
<dbReference type="KEGG" id="dgi:Desgi_1394"/>
<reference evidence="10 11" key="1">
    <citation type="submission" date="2012-01" db="EMBL/GenBank/DDBJ databases">
        <title>Complete sequence of Desulfotomaculum gibsoniae DSM 7213.</title>
        <authorList>
            <consortium name="US DOE Joint Genome Institute"/>
            <person name="Lucas S."/>
            <person name="Han J."/>
            <person name="Lapidus A."/>
            <person name="Cheng J.-F."/>
            <person name="Goodwin L."/>
            <person name="Pitluck S."/>
            <person name="Peters L."/>
            <person name="Ovchinnikova G."/>
            <person name="Teshima H."/>
            <person name="Detter J.C."/>
            <person name="Han C."/>
            <person name="Tapia R."/>
            <person name="Land M."/>
            <person name="Hauser L."/>
            <person name="Kyrpides N."/>
            <person name="Ivanova N."/>
            <person name="Pagani I."/>
            <person name="Parshina S."/>
            <person name="Plugge C."/>
            <person name="Muyzer G."/>
            <person name="Kuever J."/>
            <person name="Ivanova A."/>
            <person name="Nazina T."/>
            <person name="Klenk H.-P."/>
            <person name="Brambilla E."/>
            <person name="Spring S."/>
            <person name="Stams A.F."/>
            <person name="Woyke T."/>
        </authorList>
    </citation>
    <scope>NUCLEOTIDE SEQUENCE [LARGE SCALE GENOMIC DNA]</scope>
    <source>
        <strain evidence="10 11">DSM 7213</strain>
    </source>
</reference>
<keyword evidence="7" id="KW-0449">Lipoprotein</keyword>
<keyword evidence="4" id="KW-0732">Signal</keyword>
<evidence type="ECO:0000256" key="7">
    <source>
        <dbReference type="ARBA" id="ARBA00023288"/>
    </source>
</evidence>
<dbReference type="eggNOG" id="ENOG502Z9N7">
    <property type="taxonomic scope" value="Bacteria"/>
</dbReference>
<keyword evidence="5" id="KW-0472">Membrane</keyword>
<keyword evidence="3" id="KW-0309">Germination</keyword>
<evidence type="ECO:0000256" key="6">
    <source>
        <dbReference type="ARBA" id="ARBA00023139"/>
    </source>
</evidence>
<dbReference type="NCBIfam" id="TIGR02887">
    <property type="entry name" value="spore_ger_x_C"/>
    <property type="match status" value="1"/>
</dbReference>
<dbReference type="InterPro" id="IPR008844">
    <property type="entry name" value="Spore_GerAC-like"/>
</dbReference>
<sequence>MMKKTICLLVIISLVFPLGGCWSRKELSDLAIVLAAGLDSTPEGNILLTVELARPSALGGSQGGQQIGGGGQQNNVWVISQEGETVMDATRYLEGKVSRHIYWGHTVILVLGEQLAKEGIRKAINFFSRAPHSRETIWVIVARGQARDILNSHSLLENTSAQAAGRMIGAGVGVPVMLKDLSMMLANKGVNPVLPRMELTPSGTPQGPVMYENIPEAQNAQQPSTKIHAEITLTGTAVFDDERLVGWLDYHQTRGLLWLKDKITVGEITVPSPSEPDKKISIDITRGSTRVEPFYDGQNIWFDVQMNLDGALLEQQSTEELTDEPIFTAIENSTARAIEANARSVIELAKYDYGVDVFGFGQAFHRKYKEAWPALKDEWNEAFISADINLKVEAHIRRTGLTTNRLSK</sequence>
<dbReference type="InterPro" id="IPR046953">
    <property type="entry name" value="Spore_GerAC-like_C"/>
</dbReference>
<dbReference type="OrthoDB" id="9816067at2"/>
<keyword evidence="6" id="KW-0564">Palmitate</keyword>
<evidence type="ECO:0000256" key="5">
    <source>
        <dbReference type="ARBA" id="ARBA00023136"/>
    </source>
</evidence>
<organism evidence="10 11">
    <name type="scientific">Desulfoscipio gibsoniae DSM 7213</name>
    <dbReference type="NCBI Taxonomy" id="767817"/>
    <lineage>
        <taxon>Bacteria</taxon>
        <taxon>Bacillati</taxon>
        <taxon>Bacillota</taxon>
        <taxon>Clostridia</taxon>
        <taxon>Eubacteriales</taxon>
        <taxon>Desulfallaceae</taxon>
        <taxon>Desulfoscipio</taxon>
    </lineage>
</organism>
<proteinExistence type="inferred from homology"/>
<dbReference type="Pfam" id="PF05504">
    <property type="entry name" value="Spore_GerAC"/>
    <property type="match status" value="1"/>
</dbReference>
<dbReference type="InterPro" id="IPR038501">
    <property type="entry name" value="Spore_GerAC_C_sf"/>
</dbReference>
<feature type="domain" description="Spore germination GerAC-like C-terminal" evidence="8">
    <location>
        <begin position="234"/>
        <end position="400"/>
    </location>
</feature>
<gene>
    <name evidence="10" type="ORF">Desgi_1394</name>
</gene>
<dbReference type="PANTHER" id="PTHR35789:SF1">
    <property type="entry name" value="SPORE GERMINATION PROTEIN B3"/>
    <property type="match status" value="1"/>
</dbReference>
<feature type="domain" description="Spore germination protein N-terminal" evidence="9">
    <location>
        <begin position="24"/>
        <end position="198"/>
    </location>
</feature>
<dbReference type="RefSeq" id="WP_006522681.1">
    <property type="nucleotide sequence ID" value="NC_021184.1"/>
</dbReference>
<dbReference type="InterPro" id="IPR057336">
    <property type="entry name" value="GerAC_N"/>
</dbReference>
<name>R4KCI4_9FIRM</name>
<evidence type="ECO:0000256" key="1">
    <source>
        <dbReference type="ARBA" id="ARBA00004635"/>
    </source>
</evidence>
<dbReference type="GO" id="GO:0009847">
    <property type="term" value="P:spore germination"/>
    <property type="evidence" value="ECO:0007669"/>
    <property type="project" value="InterPro"/>
</dbReference>
<keyword evidence="11" id="KW-1185">Reference proteome</keyword>
<dbReference type="AlphaFoldDB" id="R4KCI4"/>
<protein>
    <submittedName>
        <fullName evidence="10">Germination protein, Ger(X)C family</fullName>
    </submittedName>
</protein>
<comment type="subcellular location">
    <subcellularLocation>
        <location evidence="1">Membrane</location>
        <topology evidence="1">Lipid-anchor</topology>
    </subcellularLocation>
</comment>
<dbReference type="HOGENOM" id="CLU_051140_0_0_9"/>
<evidence type="ECO:0000256" key="2">
    <source>
        <dbReference type="ARBA" id="ARBA00007886"/>
    </source>
</evidence>
<evidence type="ECO:0000313" key="10">
    <source>
        <dbReference type="EMBL" id="AGL00893.1"/>
    </source>
</evidence>
<dbReference type="EMBL" id="CP003273">
    <property type="protein sequence ID" value="AGL00893.1"/>
    <property type="molecule type" value="Genomic_DNA"/>
</dbReference>
<dbReference type="Gene3D" id="3.30.300.210">
    <property type="entry name" value="Nutrient germinant receptor protein C, domain 3"/>
    <property type="match status" value="1"/>
</dbReference>
<comment type="similarity">
    <text evidence="2">Belongs to the GerABKC lipoprotein family.</text>
</comment>
<evidence type="ECO:0000256" key="4">
    <source>
        <dbReference type="ARBA" id="ARBA00022729"/>
    </source>
</evidence>
<evidence type="ECO:0000256" key="3">
    <source>
        <dbReference type="ARBA" id="ARBA00022544"/>
    </source>
</evidence>
<dbReference type="Proteomes" id="UP000013520">
    <property type="component" value="Chromosome"/>
</dbReference>
<evidence type="ECO:0000259" key="9">
    <source>
        <dbReference type="Pfam" id="PF25198"/>
    </source>
</evidence>